<dbReference type="PANTHER" id="PTHR45973:SF35">
    <property type="entry name" value="LEUCINE-RICH REPEAT-CONTAINING PROTEIN 43"/>
    <property type="match status" value="1"/>
</dbReference>
<organism evidence="7 8">
    <name type="scientific">Amphibalanus amphitrite</name>
    <name type="common">Striped barnacle</name>
    <name type="synonym">Balanus amphitrite</name>
    <dbReference type="NCBI Taxonomy" id="1232801"/>
    <lineage>
        <taxon>Eukaryota</taxon>
        <taxon>Metazoa</taxon>
        <taxon>Ecdysozoa</taxon>
        <taxon>Arthropoda</taxon>
        <taxon>Crustacea</taxon>
        <taxon>Multicrustacea</taxon>
        <taxon>Cirripedia</taxon>
        <taxon>Thoracica</taxon>
        <taxon>Thoracicalcarea</taxon>
        <taxon>Balanomorpha</taxon>
        <taxon>Balanoidea</taxon>
        <taxon>Balanidae</taxon>
        <taxon>Amphibalaninae</taxon>
        <taxon>Amphibalanus</taxon>
    </lineage>
</organism>
<comment type="function">
    <text evidence="1">Cilium-specific protein required for cilia structures.</text>
</comment>
<keyword evidence="7" id="KW-0418">Kinase</keyword>
<keyword evidence="3" id="KW-0677">Repeat</keyword>
<dbReference type="PANTHER" id="PTHR45973">
    <property type="entry name" value="PROTEIN PHOSPHATASE 1 REGULATORY SUBUNIT SDS22-RELATED"/>
    <property type="match status" value="1"/>
</dbReference>
<evidence type="ECO:0000256" key="4">
    <source>
        <dbReference type="ARBA" id="ARBA00024433"/>
    </source>
</evidence>
<feature type="region of interest" description="Disordered" evidence="5">
    <location>
        <begin position="540"/>
        <end position="767"/>
    </location>
</feature>
<feature type="domain" description="Guanylate kinase-like" evidence="6">
    <location>
        <begin position="370"/>
        <end position="555"/>
    </location>
</feature>
<dbReference type="PROSITE" id="PS50052">
    <property type="entry name" value="GUANYLATE_KINASE_2"/>
    <property type="match status" value="1"/>
</dbReference>
<reference evidence="7 8" key="1">
    <citation type="submission" date="2019-07" db="EMBL/GenBank/DDBJ databases">
        <title>Draft genome assembly of a fouling barnacle, Amphibalanus amphitrite (Darwin, 1854): The first reference genome for Thecostraca.</title>
        <authorList>
            <person name="Kim W."/>
        </authorList>
    </citation>
    <scope>NUCLEOTIDE SEQUENCE [LARGE SCALE GENOMIC DNA]</scope>
    <source>
        <strain evidence="7">SNU_AA5</strain>
        <tissue evidence="7">Soma without cirri and trophi</tissue>
    </source>
</reference>
<dbReference type="InterPro" id="IPR032675">
    <property type="entry name" value="LRR_dom_sf"/>
</dbReference>
<dbReference type="AlphaFoldDB" id="A0A6A4W025"/>
<dbReference type="Gene3D" id="3.80.10.10">
    <property type="entry name" value="Ribonuclease Inhibitor"/>
    <property type="match status" value="2"/>
</dbReference>
<dbReference type="PROSITE" id="PS51450">
    <property type="entry name" value="LRR"/>
    <property type="match status" value="3"/>
</dbReference>
<comment type="caution">
    <text evidence="7">The sequence shown here is derived from an EMBL/GenBank/DDBJ whole genome shotgun (WGS) entry which is preliminary data.</text>
</comment>
<keyword evidence="7" id="KW-0808">Transferase</keyword>
<dbReference type="GO" id="GO:0016301">
    <property type="term" value="F:kinase activity"/>
    <property type="evidence" value="ECO:0007669"/>
    <property type="project" value="UniProtKB-KW"/>
</dbReference>
<feature type="compositionally biased region" description="Low complexity" evidence="5">
    <location>
        <begin position="711"/>
        <end position="729"/>
    </location>
</feature>
<feature type="compositionally biased region" description="Polar residues" evidence="5">
    <location>
        <begin position="662"/>
        <end position="691"/>
    </location>
</feature>
<evidence type="ECO:0000256" key="3">
    <source>
        <dbReference type="ARBA" id="ARBA00022737"/>
    </source>
</evidence>
<sequence length="969" mass="105913">MPGKKSGKKSANIVPDKVEVPPEISVPEPPEPSPVPFTSCTDLDSAQEETEQEDDEEEEEEEEQVEEEEEEDDLLLSLLPTGLSELSMSVGDSGSVYSRLTLNNKGIEDIRHIDHCPNLRHIDLSHNNISDLSPLGDIIYLISLDCSFNCLTTVLGFRPGYWLQMADLSHNVITSLPDLGGFWALTTLRIDFNHIQSLASHNELRRANGIQGLPLRSLDLSHNKIETTALLSTLCQLRFLDLSWNRIQLLRGLHGMNHLRSVSLRANPIADLAELDGLRGLPSLGSVDLSRCPVSEWPFYRMAVLYHLPQLTRLDQQPVSEQDTVAALDAFDPRPARRAAVDHAQLTALRLRRPAVLAPAPPADAAPAPWDALLLVGPAGAGKQLLLQHLLPQLPADRFCRGVSHTSRPRRPGERSGAQYVFVSPAQFARLHGEGHLLESSELFQARFGLSEAAVRAARRAGKVLVTHTDLAGALSLQRRLARVQLVLVLPLSESVHRARLEAKERTEADHLQRRWARTGAAHGPTRPLLAETLAGSVTPRQAELAPSEVGQLTRTASSDVPQTPELSARTERRRRANVAPNEDIARTREVTSLTELASLGRGAKPKHAEPTGVSEGPPQTPSSSRTPEQQVPGCPSIVVDQPLEGVSGLPTSAALSEEELSGTTGFSPASTAQKIDSKAQSSVTSINSGAESAFESVPDSTAAESDARVPAESQRSSAPSEPRSSARSASDRDAPGADTTPTTSGDREEHEEEEEEELEEEDIVVPRESDSLWSVRRSWLRFPDTDECAGLPTERLTEIPSYGSFSMMDRWARAGAVPEVLGKPPYLGVDSRALWEKSEPCLPIEALDSNKARRGDDRLRAYSASQTASILAQRQTYLSYHLQQPGLFLVAVNSDRPELAAQQLAQQLRRLLPLTGAQLLEPRWAWMERLLRRAPVVNDAAAQQLRQQLRQLESVSAGGAQWEQAASG</sequence>
<evidence type="ECO:0000256" key="2">
    <source>
        <dbReference type="ARBA" id="ARBA00022614"/>
    </source>
</evidence>
<evidence type="ECO:0000259" key="6">
    <source>
        <dbReference type="PROSITE" id="PS50052"/>
    </source>
</evidence>
<protein>
    <recommendedName>
        <fullName evidence="4">Dynein axonemal assembly factor 1 homolog</fullName>
    </recommendedName>
</protein>
<feature type="compositionally biased region" description="Polar residues" evidence="5">
    <location>
        <begin position="551"/>
        <end position="566"/>
    </location>
</feature>
<dbReference type="InterPro" id="IPR001611">
    <property type="entry name" value="Leu-rich_rpt"/>
</dbReference>
<dbReference type="Pfam" id="PF14580">
    <property type="entry name" value="LRR_9"/>
    <property type="match status" value="1"/>
</dbReference>
<dbReference type="Gene3D" id="3.40.50.300">
    <property type="entry name" value="P-loop containing nucleotide triphosphate hydrolases"/>
    <property type="match status" value="1"/>
</dbReference>
<dbReference type="SUPFAM" id="SSF52540">
    <property type="entry name" value="P-loop containing nucleoside triphosphate hydrolases"/>
    <property type="match status" value="1"/>
</dbReference>
<name>A0A6A4W025_AMPAM</name>
<dbReference type="Pfam" id="PF00625">
    <property type="entry name" value="Guanylate_kin"/>
    <property type="match status" value="1"/>
</dbReference>
<dbReference type="InterPro" id="IPR020590">
    <property type="entry name" value="Guanylate_kinase_CS"/>
</dbReference>
<proteinExistence type="predicted"/>
<evidence type="ECO:0000256" key="5">
    <source>
        <dbReference type="SAM" id="MobiDB-lite"/>
    </source>
</evidence>
<feature type="compositionally biased region" description="Acidic residues" evidence="5">
    <location>
        <begin position="45"/>
        <end position="73"/>
    </location>
</feature>
<evidence type="ECO:0000256" key="1">
    <source>
        <dbReference type="ARBA" id="ARBA00003843"/>
    </source>
</evidence>
<dbReference type="EMBL" id="VIIS01001515">
    <property type="protein sequence ID" value="KAF0297020.1"/>
    <property type="molecule type" value="Genomic_DNA"/>
</dbReference>
<dbReference type="Proteomes" id="UP000440578">
    <property type="component" value="Unassembled WGS sequence"/>
</dbReference>
<evidence type="ECO:0000313" key="8">
    <source>
        <dbReference type="Proteomes" id="UP000440578"/>
    </source>
</evidence>
<dbReference type="SUPFAM" id="SSF52058">
    <property type="entry name" value="L domain-like"/>
    <property type="match status" value="1"/>
</dbReference>
<feature type="region of interest" description="Disordered" evidence="5">
    <location>
        <begin position="1"/>
        <end position="73"/>
    </location>
</feature>
<keyword evidence="8" id="KW-1185">Reference proteome</keyword>
<dbReference type="InterPro" id="IPR008144">
    <property type="entry name" value="Guanylate_kin-like_dom"/>
</dbReference>
<dbReference type="InterPro" id="IPR008145">
    <property type="entry name" value="GK/Ca_channel_bsu"/>
</dbReference>
<keyword evidence="2" id="KW-0433">Leucine-rich repeat</keyword>
<dbReference type="InterPro" id="IPR050576">
    <property type="entry name" value="Cilia_flagella_integrity"/>
</dbReference>
<feature type="region of interest" description="Disordered" evidence="5">
    <location>
        <begin position="506"/>
        <end position="527"/>
    </location>
</feature>
<gene>
    <name evidence="7" type="primary">LRGUK</name>
    <name evidence="7" type="ORF">FJT64_005507</name>
</gene>
<feature type="compositionally biased region" description="Acidic residues" evidence="5">
    <location>
        <begin position="750"/>
        <end position="764"/>
    </location>
</feature>
<dbReference type="InterPro" id="IPR027417">
    <property type="entry name" value="P-loop_NTPase"/>
</dbReference>
<dbReference type="GO" id="GO:0005929">
    <property type="term" value="C:cilium"/>
    <property type="evidence" value="ECO:0007669"/>
    <property type="project" value="UniProtKB-SubCell"/>
</dbReference>
<dbReference type="SMART" id="SM00072">
    <property type="entry name" value="GuKc"/>
    <property type="match status" value="1"/>
</dbReference>
<dbReference type="PROSITE" id="PS00856">
    <property type="entry name" value="GUANYLATE_KINASE_1"/>
    <property type="match status" value="1"/>
</dbReference>
<evidence type="ECO:0000313" key="7">
    <source>
        <dbReference type="EMBL" id="KAF0297020.1"/>
    </source>
</evidence>
<accession>A0A6A4W025</accession>
<dbReference type="Pfam" id="PF13516">
    <property type="entry name" value="LRR_6"/>
    <property type="match status" value="1"/>
</dbReference>
<dbReference type="OrthoDB" id="6334211at2759"/>